<evidence type="ECO:0000313" key="2">
    <source>
        <dbReference type="Proteomes" id="UP000314985"/>
    </source>
</evidence>
<evidence type="ECO:0000313" key="1">
    <source>
        <dbReference type="Ensembl" id="ENSSSCP00070046624.1"/>
    </source>
</evidence>
<dbReference type="PANTHER" id="PTHR34344:SF1">
    <property type="entry name" value="BUBLIN COILED-COIL PROTEIN"/>
    <property type="match status" value="1"/>
</dbReference>
<dbReference type="InterPro" id="IPR005374">
    <property type="entry name" value="BBLN_eukaryota"/>
</dbReference>
<dbReference type="AlphaFoldDB" id="A0A4X1VYA6"/>
<name>A0A4X1VYA6_PIG</name>
<organism evidence="1 2">
    <name type="scientific">Sus scrofa</name>
    <name type="common">Pig</name>
    <dbReference type="NCBI Taxonomy" id="9823"/>
    <lineage>
        <taxon>Eukaryota</taxon>
        <taxon>Metazoa</taxon>
        <taxon>Chordata</taxon>
        <taxon>Craniata</taxon>
        <taxon>Vertebrata</taxon>
        <taxon>Euteleostomi</taxon>
        <taxon>Mammalia</taxon>
        <taxon>Eutheria</taxon>
        <taxon>Laurasiatheria</taxon>
        <taxon>Artiodactyla</taxon>
        <taxon>Suina</taxon>
        <taxon>Suidae</taxon>
        <taxon>Sus</taxon>
    </lineage>
</organism>
<sequence>MLVETGAEGENNSFREAEYCTINSMLDQINSCLDHLKNNDHLHAHLQELPESIWQMYLKFQQQLGEAPSDASP</sequence>
<reference evidence="1 2" key="1">
    <citation type="submission" date="2017-08" db="EMBL/GenBank/DDBJ databases">
        <title>USMARCv1.0.</title>
        <authorList>
            <person name="Hannum G.I."/>
            <person name="Koren S."/>
            <person name="Schroeder S.G."/>
            <person name="Chin S.C."/>
            <person name="Nonneman D.J."/>
            <person name="Becker S.A."/>
            <person name="Rosen B.D."/>
            <person name="Bickhart D.M."/>
            <person name="Putnam N.H."/>
            <person name="Green R.E."/>
            <person name="Tuggle C.K."/>
            <person name="Liu H."/>
            <person name="Rohrer G.A."/>
            <person name="Warr A."/>
            <person name="Hall R."/>
            <person name="Kim K."/>
            <person name="Hume D.A."/>
            <person name="Talbot R."/>
            <person name="Chow W."/>
            <person name="Howe K."/>
            <person name="Schwartz A.S."/>
            <person name="Watson M."/>
            <person name="Archibald A.L."/>
            <person name="Phillippy A.M."/>
            <person name="Smith T.P.L."/>
        </authorList>
    </citation>
    <scope>NUCLEOTIDE SEQUENCE [LARGE SCALE GENOMIC DNA]</scope>
</reference>
<accession>A0A4X1VYA6</accession>
<proteinExistence type="predicted"/>
<dbReference type="Ensembl" id="ENSSSCT00070054963.1">
    <property type="protein sequence ID" value="ENSSSCP00070046624.1"/>
    <property type="gene ID" value="ENSSSCG00070027403.1"/>
</dbReference>
<dbReference type="Pfam" id="PF03670">
    <property type="entry name" value="UPF0184"/>
    <property type="match status" value="1"/>
</dbReference>
<dbReference type="Proteomes" id="UP000314985">
    <property type="component" value="Chromosome 6"/>
</dbReference>
<protein>
    <submittedName>
        <fullName evidence="1">Uncharacterized protein</fullName>
    </submittedName>
</protein>
<dbReference type="PANTHER" id="PTHR34344">
    <property type="entry name" value="UPF0184 PROTEIN C9ORF16"/>
    <property type="match status" value="1"/>
</dbReference>
<reference evidence="1" key="2">
    <citation type="submission" date="2025-08" db="UniProtKB">
        <authorList>
            <consortium name="Ensembl"/>
        </authorList>
    </citation>
    <scope>IDENTIFICATION</scope>
</reference>